<sequence>MDQLYFEDGYYEGKYFVYTASVVVGFTPYIADNYLNQGFFEDGGSRASLVCEITRVRFILFDASLASAFAQTTTARKDARTSITLSTIADVSAQALKLRQLSSSVTATATQTAQAQKTARASIALTSAFAPVITANASVSNGSNLTASFTFTALTAATKSFATPSISGVQMIKPNWVQYTNSISQALGNNTFISFWARKLGSSSGRFIWNRERSFELGEPPGGNWNYNRYEHTYGFQNKTTFFFSGYNESGPAGNATINLSFNNAIPDNDEWHHYGIFWQRFDPTGAANGYVLRLYIDGSLVGTRTLSSVPAGQRITTGWFSPLDLGYDTKVEMGQLAVWASASTLVSPDYSTVDTDLYNAGYVELGSTGTVNGLTPYIYDRLDYPYSNNVRGVLNYTLNDPRNESYYTLTAANQADSPLHGIVGRFRFIVDGVLVTETTATFATTATLTATLTRVLLGFANLNVVSTQSVLAVKTARVSSSLTSEFTATTSADKLRSTTASLTSTCTFTATAFKVKQFESAITVTATQSATATRTRGITSTLTAQATQSANAVKRLTAQSALTANFTITARINNIGSGIALNAGAFTLNIVYTRVKFGAGAITATATTSTAARTIGRAVGTLSSQFTQTADAQKVVITVGNFTASFTIASTVFRAIIAQANLSANGFVLTQGDILNFDPCREIRVEEETRLARLLPESRLLIVDSETRTLRVPQETRVLKVDYETRVNIIKC</sequence>
<evidence type="ECO:0000313" key="1">
    <source>
        <dbReference type="EMBL" id="CAB5223718.1"/>
    </source>
</evidence>
<organism evidence="1">
    <name type="scientific">uncultured Caudovirales phage</name>
    <dbReference type="NCBI Taxonomy" id="2100421"/>
    <lineage>
        <taxon>Viruses</taxon>
        <taxon>Duplodnaviria</taxon>
        <taxon>Heunggongvirae</taxon>
        <taxon>Uroviricota</taxon>
        <taxon>Caudoviricetes</taxon>
        <taxon>Peduoviridae</taxon>
        <taxon>Maltschvirus</taxon>
        <taxon>Maltschvirus maltsch</taxon>
    </lineage>
</organism>
<name>A0A6J7X8L8_9CAUD</name>
<proteinExistence type="predicted"/>
<dbReference type="SUPFAM" id="SSF49899">
    <property type="entry name" value="Concanavalin A-like lectins/glucanases"/>
    <property type="match status" value="1"/>
</dbReference>
<accession>A0A6J7X8L8</accession>
<reference evidence="1" key="1">
    <citation type="submission" date="2020-05" db="EMBL/GenBank/DDBJ databases">
        <authorList>
            <person name="Chiriac C."/>
            <person name="Salcher M."/>
            <person name="Ghai R."/>
            <person name="Kavagutti S V."/>
        </authorList>
    </citation>
    <scope>NUCLEOTIDE SEQUENCE</scope>
</reference>
<protein>
    <recommendedName>
        <fullName evidence="2">Concanavalin A-like lectin/glucanases superfamily</fullName>
    </recommendedName>
</protein>
<evidence type="ECO:0008006" key="2">
    <source>
        <dbReference type="Google" id="ProtNLM"/>
    </source>
</evidence>
<gene>
    <name evidence="1" type="ORF">UFOVP389_7</name>
</gene>
<dbReference type="EMBL" id="LR798332">
    <property type="protein sequence ID" value="CAB5223718.1"/>
    <property type="molecule type" value="Genomic_DNA"/>
</dbReference>
<dbReference type="InterPro" id="IPR013320">
    <property type="entry name" value="ConA-like_dom_sf"/>
</dbReference>
<dbReference type="Gene3D" id="2.60.120.200">
    <property type="match status" value="1"/>
</dbReference>